<comment type="function">
    <text evidence="9">Part of the ABC transporter complex GsiABCD involved in glutathione import. Probably responsible for the translocation of the substrate across the membrane.</text>
</comment>
<dbReference type="NCBIfam" id="NF011661">
    <property type="entry name" value="PRK15081.1"/>
    <property type="match status" value="1"/>
</dbReference>
<protein>
    <recommendedName>
        <fullName evidence="10">Glutathione transport system permease protein GsiC</fullName>
    </recommendedName>
</protein>
<keyword evidence="14" id="KW-1185">Reference proteome</keyword>
<feature type="transmembrane region" description="Helical" evidence="11">
    <location>
        <begin position="273"/>
        <end position="299"/>
    </location>
</feature>
<feature type="transmembrane region" description="Helical" evidence="11">
    <location>
        <begin position="135"/>
        <end position="153"/>
    </location>
</feature>
<evidence type="ECO:0000256" key="9">
    <source>
        <dbReference type="ARBA" id="ARBA00037215"/>
    </source>
</evidence>
<dbReference type="CDD" id="cd06261">
    <property type="entry name" value="TM_PBP2"/>
    <property type="match status" value="1"/>
</dbReference>
<feature type="transmembrane region" description="Helical" evidence="11">
    <location>
        <begin position="231"/>
        <end position="253"/>
    </location>
</feature>
<evidence type="ECO:0000256" key="5">
    <source>
        <dbReference type="ARBA" id="ARBA00022519"/>
    </source>
</evidence>
<dbReference type="EMBL" id="JAJNCT010000007">
    <property type="protein sequence ID" value="MCD2165002.1"/>
    <property type="molecule type" value="Genomic_DNA"/>
</dbReference>
<gene>
    <name evidence="13" type="primary">gsiC</name>
    <name evidence="13" type="ORF">LPW39_07640</name>
</gene>
<reference evidence="13 14" key="1">
    <citation type="submission" date="2021-11" db="EMBL/GenBank/DDBJ databases">
        <title>Genome sequence.</title>
        <authorList>
            <person name="Sun Q."/>
        </authorList>
    </citation>
    <scope>NUCLEOTIDE SEQUENCE [LARGE SCALE GENOMIC DNA]</scope>
    <source>
        <strain evidence="13 14">KCTC 12005</strain>
    </source>
</reference>
<dbReference type="Pfam" id="PF19300">
    <property type="entry name" value="BPD_transp_1_N"/>
    <property type="match status" value="1"/>
</dbReference>
<feature type="transmembrane region" description="Helical" evidence="11">
    <location>
        <begin position="173"/>
        <end position="191"/>
    </location>
</feature>
<keyword evidence="7 11" id="KW-1133">Transmembrane helix</keyword>
<keyword evidence="4" id="KW-1003">Cell membrane</keyword>
<dbReference type="FunFam" id="1.10.3720.10:FF:000024">
    <property type="entry name" value="Glutathione ABC transporter permease GsiC"/>
    <property type="match status" value="1"/>
</dbReference>
<evidence type="ECO:0000256" key="10">
    <source>
        <dbReference type="ARBA" id="ARBA00041107"/>
    </source>
</evidence>
<dbReference type="GO" id="GO:0005886">
    <property type="term" value="C:plasma membrane"/>
    <property type="evidence" value="ECO:0007669"/>
    <property type="project" value="UniProtKB-SubCell"/>
</dbReference>
<evidence type="ECO:0000256" key="7">
    <source>
        <dbReference type="ARBA" id="ARBA00022989"/>
    </source>
</evidence>
<organism evidence="13 14">
    <name type="scientific">Comamonas koreensis</name>
    <dbReference type="NCBI Taxonomy" id="160825"/>
    <lineage>
        <taxon>Bacteria</taxon>
        <taxon>Pseudomonadati</taxon>
        <taxon>Pseudomonadota</taxon>
        <taxon>Betaproteobacteria</taxon>
        <taxon>Burkholderiales</taxon>
        <taxon>Comamonadaceae</taxon>
        <taxon>Comamonas</taxon>
    </lineage>
</organism>
<evidence type="ECO:0000256" key="2">
    <source>
        <dbReference type="ARBA" id="ARBA00009306"/>
    </source>
</evidence>
<proteinExistence type="inferred from homology"/>
<dbReference type="GO" id="GO:0055085">
    <property type="term" value="P:transmembrane transport"/>
    <property type="evidence" value="ECO:0007669"/>
    <property type="project" value="InterPro"/>
</dbReference>
<dbReference type="PANTHER" id="PTHR43163:SF5">
    <property type="entry name" value="GLUTATHIONE TRANSPORT SYSTEM PERMEASE PROTEIN GSIC"/>
    <property type="match status" value="1"/>
</dbReference>
<evidence type="ECO:0000256" key="6">
    <source>
        <dbReference type="ARBA" id="ARBA00022692"/>
    </source>
</evidence>
<dbReference type="InterPro" id="IPR000515">
    <property type="entry name" value="MetI-like"/>
</dbReference>
<keyword evidence="5" id="KW-0997">Cell inner membrane</keyword>
<accession>A0AAW4XUC6</accession>
<evidence type="ECO:0000256" key="1">
    <source>
        <dbReference type="ARBA" id="ARBA00004429"/>
    </source>
</evidence>
<evidence type="ECO:0000259" key="12">
    <source>
        <dbReference type="PROSITE" id="PS50928"/>
    </source>
</evidence>
<evidence type="ECO:0000313" key="13">
    <source>
        <dbReference type="EMBL" id="MCD2165002.1"/>
    </source>
</evidence>
<comment type="caution">
    <text evidence="13">The sequence shown here is derived from an EMBL/GenBank/DDBJ whole genome shotgun (WGS) entry which is preliminary data.</text>
</comment>
<dbReference type="Gene3D" id="1.10.3720.10">
    <property type="entry name" value="MetI-like"/>
    <property type="match status" value="1"/>
</dbReference>
<dbReference type="PANTHER" id="PTHR43163">
    <property type="entry name" value="DIPEPTIDE TRANSPORT SYSTEM PERMEASE PROTEIN DPPB-RELATED"/>
    <property type="match status" value="1"/>
</dbReference>
<evidence type="ECO:0000256" key="4">
    <source>
        <dbReference type="ARBA" id="ARBA00022475"/>
    </source>
</evidence>
<dbReference type="Pfam" id="PF00528">
    <property type="entry name" value="BPD_transp_1"/>
    <property type="match status" value="1"/>
</dbReference>
<dbReference type="PROSITE" id="PS50928">
    <property type="entry name" value="ABC_TM1"/>
    <property type="match status" value="1"/>
</dbReference>
<dbReference type="SUPFAM" id="SSF161098">
    <property type="entry name" value="MetI-like"/>
    <property type="match status" value="1"/>
</dbReference>
<dbReference type="AlphaFoldDB" id="A0AAW4XUC6"/>
<evidence type="ECO:0000313" key="14">
    <source>
        <dbReference type="Proteomes" id="UP001199260"/>
    </source>
</evidence>
<dbReference type="Proteomes" id="UP001199260">
    <property type="component" value="Unassembled WGS sequence"/>
</dbReference>
<keyword evidence="3 11" id="KW-0813">Transport</keyword>
<keyword evidence="6 11" id="KW-0812">Transmembrane</keyword>
<evidence type="ECO:0000256" key="3">
    <source>
        <dbReference type="ARBA" id="ARBA00022448"/>
    </source>
</evidence>
<feature type="domain" description="ABC transmembrane type-1" evidence="12">
    <location>
        <begin position="95"/>
        <end position="292"/>
    </location>
</feature>
<keyword evidence="8 11" id="KW-0472">Membrane</keyword>
<dbReference type="InterPro" id="IPR035906">
    <property type="entry name" value="MetI-like_sf"/>
</dbReference>
<dbReference type="RefSeq" id="WP_021025124.1">
    <property type="nucleotide sequence ID" value="NZ_JAJNCT010000007.1"/>
</dbReference>
<name>A0AAW4XUC6_9BURK</name>
<feature type="transmembrane region" description="Helical" evidence="11">
    <location>
        <begin position="9"/>
        <end position="30"/>
    </location>
</feature>
<comment type="subcellular location">
    <subcellularLocation>
        <location evidence="1">Cell inner membrane</location>
        <topology evidence="1">Multi-pass membrane protein</topology>
    </subcellularLocation>
    <subcellularLocation>
        <location evidence="11">Cell membrane</location>
        <topology evidence="11">Multi-pass membrane protein</topology>
    </subcellularLocation>
</comment>
<feature type="transmembrane region" description="Helical" evidence="11">
    <location>
        <begin position="99"/>
        <end position="123"/>
    </location>
</feature>
<dbReference type="InterPro" id="IPR045621">
    <property type="entry name" value="BPD_transp_1_N"/>
</dbReference>
<sequence>MYRYLLKRLLGLIPTLLIVGVLVFGFVHMLPGDPARLAAGPEAGPETIELVRKDLGLDLPMHQQFIRYFSNALQGDFGKSIRTKRPVSQEIAERFGPTFWLTVVAMAWSVVLGMFLGIVSAVWRNQWPDRLGMTLAVSGISFPSFALGMLLMQYFSVKLGWLPTVGADSWKHYVLPSLTLGAAVAAVMARFTRSSFIDILKEDYVRTARAKGLKETVVVIKHGLRNAMIPVVTMMGLQFGFLLGGSIVVEVVFNWPGMGRLLVDAVEMRDYPIIQALVLLFSLEFILINLVVDLLYAWINPTIRYR</sequence>
<evidence type="ECO:0000256" key="11">
    <source>
        <dbReference type="RuleBase" id="RU363032"/>
    </source>
</evidence>
<comment type="similarity">
    <text evidence="2 11">Belongs to the binding-protein-dependent transport system permease family.</text>
</comment>
<evidence type="ECO:0000256" key="8">
    <source>
        <dbReference type="ARBA" id="ARBA00023136"/>
    </source>
</evidence>